<keyword evidence="5" id="KW-1185">Reference proteome</keyword>
<evidence type="ECO:0000256" key="2">
    <source>
        <dbReference type="ARBA" id="ARBA00023315"/>
    </source>
</evidence>
<feature type="domain" description="Phospholipid/glycerol acyltransferase" evidence="3">
    <location>
        <begin position="34"/>
        <end position="153"/>
    </location>
</feature>
<evidence type="ECO:0000313" key="5">
    <source>
        <dbReference type="Proteomes" id="UP001617907"/>
    </source>
</evidence>
<dbReference type="InterPro" id="IPR002123">
    <property type="entry name" value="Plipid/glycerol_acylTrfase"/>
</dbReference>
<name>A0ABW8HIN4_9ACTN</name>
<sequence length="225" mass="24491">MLYSLARIVIAPLLRLIYRPTIRGRGNVPRRGPVILASNHLSFIDSVVIALLSPRPVHFLAKDEYFTGTGVRGALTRLFFTTFGCIPVDRGAHRGAQASLGAAEQVLTGGRAFGIYPEGTRSLDGRLYRGRTGVAWLALATGAPVVPVALTGTERLQPVGRRLPRYHRITVEFGVPLQCGHTRSELRPAQARRAVTDRIVQAIGDLSGQEYAQTYGRAPAAEARR</sequence>
<dbReference type="SUPFAM" id="SSF69593">
    <property type="entry name" value="Glycerol-3-phosphate (1)-acyltransferase"/>
    <property type="match status" value="1"/>
</dbReference>
<organism evidence="4 5">
    <name type="scientific">Streptomyces ardesiacus</name>
    <dbReference type="NCBI Taxonomy" id="285564"/>
    <lineage>
        <taxon>Bacteria</taxon>
        <taxon>Bacillati</taxon>
        <taxon>Actinomycetota</taxon>
        <taxon>Actinomycetes</taxon>
        <taxon>Kitasatosporales</taxon>
        <taxon>Streptomycetaceae</taxon>
        <taxon>Streptomyces</taxon>
    </lineage>
</organism>
<dbReference type="GO" id="GO:0016746">
    <property type="term" value="F:acyltransferase activity"/>
    <property type="evidence" value="ECO:0007669"/>
    <property type="project" value="UniProtKB-KW"/>
</dbReference>
<keyword evidence="1" id="KW-0808">Transferase</keyword>
<dbReference type="SMART" id="SM00563">
    <property type="entry name" value="PlsC"/>
    <property type="match status" value="1"/>
</dbReference>
<dbReference type="CDD" id="cd07989">
    <property type="entry name" value="LPLAT_AGPAT-like"/>
    <property type="match status" value="1"/>
</dbReference>
<dbReference type="RefSeq" id="WP_078936796.1">
    <property type="nucleotide sequence ID" value="NZ_JBEOTR010000020.1"/>
</dbReference>
<proteinExistence type="predicted"/>
<dbReference type="EMBL" id="JBIVPC010000019">
    <property type="protein sequence ID" value="MFJ6040591.1"/>
    <property type="molecule type" value="Genomic_DNA"/>
</dbReference>
<reference evidence="4 5" key="1">
    <citation type="submission" date="2024-10" db="EMBL/GenBank/DDBJ databases">
        <title>The Natural Products Discovery Center: Release of the First 8490 Sequenced Strains for Exploring Actinobacteria Biosynthetic Diversity.</title>
        <authorList>
            <person name="Kalkreuter E."/>
            <person name="Kautsar S.A."/>
            <person name="Yang D."/>
            <person name="Bader C.D."/>
            <person name="Teijaro C.N."/>
            <person name="Fluegel L."/>
            <person name="Davis C.M."/>
            <person name="Simpson J.R."/>
            <person name="Lauterbach L."/>
            <person name="Steele A.D."/>
            <person name="Gui C."/>
            <person name="Meng S."/>
            <person name="Li G."/>
            <person name="Viehrig K."/>
            <person name="Ye F."/>
            <person name="Su P."/>
            <person name="Kiefer A.F."/>
            <person name="Nichols A."/>
            <person name="Cepeda A.J."/>
            <person name="Yan W."/>
            <person name="Fan B."/>
            <person name="Jiang Y."/>
            <person name="Adhikari A."/>
            <person name="Zheng C.-J."/>
            <person name="Schuster L."/>
            <person name="Cowan T.M."/>
            <person name="Smanski M.J."/>
            <person name="Chevrette M.G."/>
            <person name="De Carvalho L.P.S."/>
            <person name="Shen B."/>
        </authorList>
    </citation>
    <scope>NUCLEOTIDE SEQUENCE [LARGE SCALE GENOMIC DNA]</scope>
    <source>
        <strain evidence="4 5">NPDC093086</strain>
    </source>
</reference>
<comment type="caution">
    <text evidence="4">The sequence shown here is derived from an EMBL/GenBank/DDBJ whole genome shotgun (WGS) entry which is preliminary data.</text>
</comment>
<keyword evidence="2 4" id="KW-0012">Acyltransferase</keyword>
<dbReference type="PANTHER" id="PTHR10434:SF11">
    <property type="entry name" value="1-ACYL-SN-GLYCEROL-3-PHOSPHATE ACYLTRANSFERASE"/>
    <property type="match status" value="1"/>
</dbReference>
<dbReference type="Proteomes" id="UP001617907">
    <property type="component" value="Unassembled WGS sequence"/>
</dbReference>
<protein>
    <submittedName>
        <fullName evidence="4">Lysophospholipid acyltransferase family protein</fullName>
    </submittedName>
</protein>
<gene>
    <name evidence="4" type="ORF">ACIQFM_30605</name>
</gene>
<accession>A0ABW8HIN4</accession>
<evidence type="ECO:0000259" key="3">
    <source>
        <dbReference type="SMART" id="SM00563"/>
    </source>
</evidence>
<dbReference type="PANTHER" id="PTHR10434">
    <property type="entry name" value="1-ACYL-SN-GLYCEROL-3-PHOSPHATE ACYLTRANSFERASE"/>
    <property type="match status" value="1"/>
</dbReference>
<evidence type="ECO:0000256" key="1">
    <source>
        <dbReference type="ARBA" id="ARBA00022679"/>
    </source>
</evidence>
<evidence type="ECO:0000313" key="4">
    <source>
        <dbReference type="EMBL" id="MFJ6040591.1"/>
    </source>
</evidence>
<dbReference type="Pfam" id="PF01553">
    <property type="entry name" value="Acyltransferase"/>
    <property type="match status" value="1"/>
</dbReference>